<proteinExistence type="predicted"/>
<keyword evidence="3" id="KW-1185">Reference proteome</keyword>
<protein>
    <recommendedName>
        <fullName evidence="4">Virulence factor</fullName>
    </recommendedName>
</protein>
<feature type="chain" id="PRO_5037696316" description="Virulence factor" evidence="1">
    <location>
        <begin position="29"/>
        <end position="112"/>
    </location>
</feature>
<name>A0A934URX8_9BURK</name>
<gene>
    <name evidence="2" type="ORF">I8E28_11900</name>
</gene>
<feature type="signal peptide" evidence="1">
    <location>
        <begin position="1"/>
        <end position="28"/>
    </location>
</feature>
<comment type="caution">
    <text evidence="2">The sequence shown here is derived from an EMBL/GenBank/DDBJ whole genome shotgun (WGS) entry which is preliminary data.</text>
</comment>
<dbReference type="EMBL" id="JAEDAO010000001">
    <property type="protein sequence ID" value="MBK0393296.1"/>
    <property type="molecule type" value="Genomic_DNA"/>
</dbReference>
<keyword evidence="1" id="KW-0732">Signal</keyword>
<dbReference type="InterPro" id="IPR024446">
    <property type="entry name" value="PXPV"/>
</dbReference>
<dbReference type="Proteomes" id="UP000617041">
    <property type="component" value="Unassembled WGS sequence"/>
</dbReference>
<evidence type="ECO:0008006" key="4">
    <source>
        <dbReference type="Google" id="ProtNLM"/>
    </source>
</evidence>
<dbReference type="Pfam" id="PF12778">
    <property type="entry name" value="PXPV"/>
    <property type="match status" value="1"/>
</dbReference>
<sequence>MQASLSTRFLALAALAVGAFAASGAAQARTDVHLSIGIPGPVYAQPAPVYVQPQPVYVQPAPVYAPAPVVYGAPVYIAPRAYYGHGFRDRHEWRGHHGHGHGHGHGRGHGHR</sequence>
<reference evidence="2" key="1">
    <citation type="submission" date="2020-12" db="EMBL/GenBank/DDBJ databases">
        <title>Ramlibacter sp. nov., isolated from a freshwater alga, Cryptomonas.</title>
        <authorList>
            <person name="Kim H.M."/>
            <person name="Jeon C.O."/>
        </authorList>
    </citation>
    <scope>NUCLEOTIDE SEQUENCE</scope>
    <source>
        <strain evidence="2">CrO1</strain>
    </source>
</reference>
<evidence type="ECO:0000313" key="2">
    <source>
        <dbReference type="EMBL" id="MBK0393296.1"/>
    </source>
</evidence>
<evidence type="ECO:0000313" key="3">
    <source>
        <dbReference type="Proteomes" id="UP000617041"/>
    </source>
</evidence>
<evidence type="ECO:0000256" key="1">
    <source>
        <dbReference type="SAM" id="SignalP"/>
    </source>
</evidence>
<organism evidence="2 3">
    <name type="scientific">Ramlibacter algicola</name>
    <dbReference type="NCBI Taxonomy" id="2795217"/>
    <lineage>
        <taxon>Bacteria</taxon>
        <taxon>Pseudomonadati</taxon>
        <taxon>Pseudomonadota</taxon>
        <taxon>Betaproteobacteria</taxon>
        <taxon>Burkholderiales</taxon>
        <taxon>Comamonadaceae</taxon>
        <taxon>Ramlibacter</taxon>
    </lineage>
</organism>
<dbReference type="AlphaFoldDB" id="A0A934URX8"/>
<accession>A0A934URX8</accession>